<accession>A0A4S2GWA7</accession>
<organism evidence="1 2">
    <name type="scientific">Marinicauda algicola</name>
    <dbReference type="NCBI Taxonomy" id="2029849"/>
    <lineage>
        <taxon>Bacteria</taxon>
        <taxon>Pseudomonadati</taxon>
        <taxon>Pseudomonadota</taxon>
        <taxon>Alphaproteobacteria</taxon>
        <taxon>Maricaulales</taxon>
        <taxon>Maricaulaceae</taxon>
        <taxon>Marinicauda</taxon>
    </lineage>
</organism>
<evidence type="ECO:0000313" key="1">
    <source>
        <dbReference type="EMBL" id="TGY87355.1"/>
    </source>
</evidence>
<keyword evidence="2" id="KW-1185">Reference proteome</keyword>
<dbReference type="AlphaFoldDB" id="A0A4S2GWA7"/>
<dbReference type="EMBL" id="SRXW01000006">
    <property type="protein sequence ID" value="TGY87355.1"/>
    <property type="molecule type" value="Genomic_DNA"/>
</dbReference>
<dbReference type="RefSeq" id="WP_135997329.1">
    <property type="nucleotide sequence ID" value="NZ_CP071057.1"/>
</dbReference>
<reference evidence="1 2" key="1">
    <citation type="journal article" date="2017" name="Int. J. Syst. Evol. Microbiol.">
        <title>Marinicauda algicola sp. nov., isolated from a marine red alga Rhodosorus marinus.</title>
        <authorList>
            <person name="Jeong S.E."/>
            <person name="Jeon S.H."/>
            <person name="Chun B.H."/>
            <person name="Kim D.W."/>
            <person name="Jeon C.O."/>
        </authorList>
    </citation>
    <scope>NUCLEOTIDE SEQUENCE [LARGE SCALE GENOMIC DNA]</scope>
    <source>
        <strain evidence="1 2">JCM 31718</strain>
    </source>
</reference>
<protein>
    <submittedName>
        <fullName evidence="1">DUF3168 domain-containing protein</fullName>
    </submittedName>
</protein>
<dbReference type="Gene3D" id="3.30.2000.30">
    <property type="match status" value="1"/>
</dbReference>
<dbReference type="Pfam" id="PF11367">
    <property type="entry name" value="Tail_completion_gp17"/>
    <property type="match status" value="1"/>
</dbReference>
<evidence type="ECO:0000313" key="2">
    <source>
        <dbReference type="Proteomes" id="UP000308054"/>
    </source>
</evidence>
<dbReference type="Proteomes" id="UP000308054">
    <property type="component" value="Unassembled WGS sequence"/>
</dbReference>
<gene>
    <name evidence="1" type="ORF">E5163_14905</name>
</gene>
<name>A0A4S2GWA7_9PROT</name>
<comment type="caution">
    <text evidence="1">The sequence shown here is derived from an EMBL/GenBank/DDBJ whole genome shotgun (WGS) entry which is preliminary data.</text>
</comment>
<dbReference type="OrthoDB" id="7630456at2"/>
<sequence length="146" mass="15930">MAFRSDAEWQLQLAIYARLTAELPAGVPVYDGDSVPPGAALPYVTIGEDSYEDTPDKTHEEADATVTVHTWNGLSGSYIARKGAKTLIGLVSRALHRRPLDAEFVAAGVTNLKTPVCVREFADAFKDDDPDTWHGVVRFRVNLTEG</sequence>
<dbReference type="InterPro" id="IPR021508">
    <property type="entry name" value="Gp17-like"/>
</dbReference>
<dbReference type="InterPro" id="IPR053745">
    <property type="entry name" value="Viral_Tail_Comp_sf"/>
</dbReference>
<proteinExistence type="predicted"/>